<feature type="non-terminal residue" evidence="2">
    <location>
        <position position="121"/>
    </location>
</feature>
<dbReference type="AlphaFoldDB" id="A0A2P5E3T4"/>
<dbReference type="InterPro" id="IPR056924">
    <property type="entry name" value="SH3_Tf2-1"/>
</dbReference>
<evidence type="ECO:0000259" key="1">
    <source>
        <dbReference type="Pfam" id="PF24626"/>
    </source>
</evidence>
<accession>A0A2P5E3T4</accession>
<comment type="caution">
    <text evidence="2">The sequence shown here is derived from an EMBL/GenBank/DDBJ whole genome shotgun (WGS) entry which is preliminary data.</text>
</comment>
<dbReference type="PANTHER" id="PTHR46148">
    <property type="entry name" value="CHROMO DOMAIN-CONTAINING PROTEIN"/>
    <property type="match status" value="1"/>
</dbReference>
<protein>
    <recommendedName>
        <fullName evidence="1">Tf2-1-like SH3-like domain-containing protein</fullName>
    </recommendedName>
</protein>
<sequence>MHGVTRFTIKGKLALRYIRPFKITDRIGFVTYHLDLPPQLGRVQNVFHILMLRKYTPSPSHVIQYTEVPIQKNVIYKKQLVRILGRELKVLFNREISLVKVLWKYHKEEKTTKELEIEMYK</sequence>
<dbReference type="PANTHER" id="PTHR46148:SF57">
    <property type="entry name" value="OS12G0499874 PROTEIN"/>
    <property type="match status" value="1"/>
</dbReference>
<dbReference type="EMBL" id="JXTB01000002">
    <property type="protein sequence ID" value="PON80194.1"/>
    <property type="molecule type" value="Genomic_DNA"/>
</dbReference>
<evidence type="ECO:0000313" key="2">
    <source>
        <dbReference type="EMBL" id="PON80194.1"/>
    </source>
</evidence>
<keyword evidence="3" id="KW-1185">Reference proteome</keyword>
<gene>
    <name evidence="2" type="ORF">PanWU01x14_006440</name>
</gene>
<proteinExistence type="predicted"/>
<dbReference type="Pfam" id="PF24626">
    <property type="entry name" value="SH3_Tf2-1"/>
    <property type="match status" value="1"/>
</dbReference>
<evidence type="ECO:0000313" key="3">
    <source>
        <dbReference type="Proteomes" id="UP000237105"/>
    </source>
</evidence>
<name>A0A2P5E3T4_PARAD</name>
<reference evidence="3" key="1">
    <citation type="submission" date="2016-06" db="EMBL/GenBank/DDBJ databases">
        <title>Parallel loss of symbiosis genes in relatives of nitrogen-fixing non-legume Parasponia.</title>
        <authorList>
            <person name="Van Velzen R."/>
            <person name="Holmer R."/>
            <person name="Bu F."/>
            <person name="Rutten L."/>
            <person name="Van Zeijl A."/>
            <person name="Liu W."/>
            <person name="Santuari L."/>
            <person name="Cao Q."/>
            <person name="Sharma T."/>
            <person name="Shen D."/>
            <person name="Roswanjaya Y."/>
            <person name="Wardhani T."/>
            <person name="Kalhor M.S."/>
            <person name="Jansen J."/>
            <person name="Van den Hoogen J."/>
            <person name="Gungor B."/>
            <person name="Hartog M."/>
            <person name="Hontelez J."/>
            <person name="Verver J."/>
            <person name="Yang W.-C."/>
            <person name="Schijlen E."/>
            <person name="Repin R."/>
            <person name="Schilthuizen M."/>
            <person name="Schranz E."/>
            <person name="Heidstra R."/>
            <person name="Miyata K."/>
            <person name="Fedorova E."/>
            <person name="Kohlen W."/>
            <person name="Bisseling T."/>
            <person name="Smit S."/>
            <person name="Geurts R."/>
        </authorList>
    </citation>
    <scope>NUCLEOTIDE SEQUENCE [LARGE SCALE GENOMIC DNA]</scope>
    <source>
        <strain evidence="3">cv. WU1-14</strain>
    </source>
</reference>
<organism evidence="2 3">
    <name type="scientific">Parasponia andersonii</name>
    <name type="common">Sponia andersonii</name>
    <dbReference type="NCBI Taxonomy" id="3476"/>
    <lineage>
        <taxon>Eukaryota</taxon>
        <taxon>Viridiplantae</taxon>
        <taxon>Streptophyta</taxon>
        <taxon>Embryophyta</taxon>
        <taxon>Tracheophyta</taxon>
        <taxon>Spermatophyta</taxon>
        <taxon>Magnoliopsida</taxon>
        <taxon>eudicotyledons</taxon>
        <taxon>Gunneridae</taxon>
        <taxon>Pentapetalae</taxon>
        <taxon>rosids</taxon>
        <taxon>fabids</taxon>
        <taxon>Rosales</taxon>
        <taxon>Cannabaceae</taxon>
        <taxon>Parasponia</taxon>
    </lineage>
</organism>
<feature type="domain" description="Tf2-1-like SH3-like" evidence="1">
    <location>
        <begin position="7"/>
        <end position="55"/>
    </location>
</feature>
<dbReference type="Proteomes" id="UP000237105">
    <property type="component" value="Unassembled WGS sequence"/>
</dbReference>